<proteinExistence type="predicted"/>
<evidence type="ECO:0008006" key="3">
    <source>
        <dbReference type="Google" id="ProtNLM"/>
    </source>
</evidence>
<gene>
    <name evidence="1" type="ORF">PR048_019999</name>
</gene>
<dbReference type="EMBL" id="JARBHB010000007">
    <property type="protein sequence ID" value="KAJ8879391.1"/>
    <property type="molecule type" value="Genomic_DNA"/>
</dbReference>
<dbReference type="Proteomes" id="UP001159363">
    <property type="component" value="Chromosome 6"/>
</dbReference>
<sequence length="109" mass="12200">MGHLNVDSIKKLVTLTSGLEKLIFCTSEILRDLLGLHTFFSDCLIKNKSDVCDATRNYIFEAESKGNLRIYKLCCDMGGGYVANELTDWCRERGINIYYAPAATPQLNG</sequence>
<evidence type="ECO:0000313" key="1">
    <source>
        <dbReference type="EMBL" id="KAJ8879391.1"/>
    </source>
</evidence>
<organism evidence="1 2">
    <name type="scientific">Dryococelus australis</name>
    <dbReference type="NCBI Taxonomy" id="614101"/>
    <lineage>
        <taxon>Eukaryota</taxon>
        <taxon>Metazoa</taxon>
        <taxon>Ecdysozoa</taxon>
        <taxon>Arthropoda</taxon>
        <taxon>Hexapoda</taxon>
        <taxon>Insecta</taxon>
        <taxon>Pterygota</taxon>
        <taxon>Neoptera</taxon>
        <taxon>Polyneoptera</taxon>
        <taxon>Phasmatodea</taxon>
        <taxon>Verophasmatodea</taxon>
        <taxon>Anareolatae</taxon>
        <taxon>Phasmatidae</taxon>
        <taxon>Eurycanthinae</taxon>
        <taxon>Dryococelus</taxon>
    </lineage>
</organism>
<reference evidence="1 2" key="1">
    <citation type="submission" date="2023-02" db="EMBL/GenBank/DDBJ databases">
        <title>LHISI_Scaffold_Assembly.</title>
        <authorList>
            <person name="Stuart O.P."/>
            <person name="Cleave R."/>
            <person name="Magrath M.J.L."/>
            <person name="Mikheyev A.S."/>
        </authorList>
    </citation>
    <scope>NUCLEOTIDE SEQUENCE [LARGE SCALE GENOMIC DNA]</scope>
    <source>
        <strain evidence="1">Daus_M_001</strain>
        <tissue evidence="1">Leg muscle</tissue>
    </source>
</reference>
<protein>
    <recommendedName>
        <fullName evidence="3">Integrase catalytic domain-containing protein</fullName>
    </recommendedName>
</protein>
<dbReference type="Gene3D" id="3.30.420.10">
    <property type="entry name" value="Ribonuclease H-like superfamily/Ribonuclease H"/>
    <property type="match status" value="1"/>
</dbReference>
<name>A0ABQ9H519_9NEOP</name>
<keyword evidence="2" id="KW-1185">Reference proteome</keyword>
<dbReference type="SUPFAM" id="SSF53098">
    <property type="entry name" value="Ribonuclease H-like"/>
    <property type="match status" value="1"/>
</dbReference>
<accession>A0ABQ9H519</accession>
<evidence type="ECO:0000313" key="2">
    <source>
        <dbReference type="Proteomes" id="UP001159363"/>
    </source>
</evidence>
<comment type="caution">
    <text evidence="1">The sequence shown here is derived from an EMBL/GenBank/DDBJ whole genome shotgun (WGS) entry which is preliminary data.</text>
</comment>
<dbReference type="InterPro" id="IPR036397">
    <property type="entry name" value="RNaseH_sf"/>
</dbReference>
<dbReference type="InterPro" id="IPR012337">
    <property type="entry name" value="RNaseH-like_sf"/>
</dbReference>